<dbReference type="InterPro" id="IPR032710">
    <property type="entry name" value="NTF2-like_dom_sf"/>
</dbReference>
<dbReference type="Pfam" id="PF12680">
    <property type="entry name" value="SnoaL_2"/>
    <property type="match status" value="1"/>
</dbReference>
<organism evidence="2 3">
    <name type="scientific">Lentzea alba</name>
    <dbReference type="NCBI Taxonomy" id="2714351"/>
    <lineage>
        <taxon>Bacteria</taxon>
        <taxon>Bacillati</taxon>
        <taxon>Actinomycetota</taxon>
        <taxon>Actinomycetes</taxon>
        <taxon>Pseudonocardiales</taxon>
        <taxon>Pseudonocardiaceae</taxon>
        <taxon>Lentzea</taxon>
    </lineage>
</organism>
<dbReference type="Gene3D" id="3.10.450.50">
    <property type="match status" value="1"/>
</dbReference>
<name>A0A7C9RTK7_9PSEU</name>
<proteinExistence type="predicted"/>
<evidence type="ECO:0000313" key="2">
    <source>
        <dbReference type="EMBL" id="NGY63085.1"/>
    </source>
</evidence>
<dbReference type="RefSeq" id="WP_166051165.1">
    <property type="nucleotide sequence ID" value="NZ_JAAMPJ010000009.1"/>
</dbReference>
<keyword evidence="3" id="KW-1185">Reference proteome</keyword>
<evidence type="ECO:0000259" key="1">
    <source>
        <dbReference type="Pfam" id="PF12680"/>
    </source>
</evidence>
<feature type="domain" description="SnoaL-like" evidence="1">
    <location>
        <begin position="11"/>
        <end position="117"/>
    </location>
</feature>
<comment type="caution">
    <text evidence="2">The sequence shown here is derived from an EMBL/GenBank/DDBJ whole genome shotgun (WGS) entry which is preliminary data.</text>
</comment>
<gene>
    <name evidence="2" type="ORF">G7043_29610</name>
</gene>
<reference evidence="2 3" key="1">
    <citation type="submission" date="2020-03" db="EMBL/GenBank/DDBJ databases">
        <title>Isolation and identification of active actinomycetes.</title>
        <authorList>
            <person name="Sun X."/>
        </authorList>
    </citation>
    <scope>NUCLEOTIDE SEQUENCE [LARGE SCALE GENOMIC DNA]</scope>
    <source>
        <strain evidence="2 3">NEAU-D13</strain>
    </source>
</reference>
<dbReference type="EMBL" id="JAAMPJ010000009">
    <property type="protein sequence ID" value="NGY63085.1"/>
    <property type="molecule type" value="Genomic_DNA"/>
</dbReference>
<dbReference type="Proteomes" id="UP000481360">
    <property type="component" value="Unassembled WGS sequence"/>
</dbReference>
<sequence>MAQSLEPLDVARKYFEALSAKDFATVAGMFADNIVWHQPGVNQFSGTRRGGEAVGEMLGGMMSVSQGTFEISLTGSLAANGSLVAAPIRFSGMRHGAAVDQNGVDLLRVEGDRIAEVWLFSSDPVEEDAFWGAA</sequence>
<protein>
    <submittedName>
        <fullName evidence="2">Nuclear transport factor 2 family protein</fullName>
    </submittedName>
</protein>
<evidence type="ECO:0000313" key="3">
    <source>
        <dbReference type="Proteomes" id="UP000481360"/>
    </source>
</evidence>
<dbReference type="InterPro" id="IPR037401">
    <property type="entry name" value="SnoaL-like"/>
</dbReference>
<accession>A0A7C9RTK7</accession>
<dbReference type="CDD" id="cd00531">
    <property type="entry name" value="NTF2_like"/>
    <property type="match status" value="1"/>
</dbReference>
<dbReference type="AlphaFoldDB" id="A0A7C9RTK7"/>
<dbReference type="SUPFAM" id="SSF54427">
    <property type="entry name" value="NTF2-like"/>
    <property type="match status" value="1"/>
</dbReference>